<keyword evidence="1" id="KW-0472">Membrane</keyword>
<accession>A0A0V8IS29</accession>
<name>A0A0V8IS29_9MICC</name>
<proteinExistence type="predicted"/>
<feature type="transmembrane region" description="Helical" evidence="1">
    <location>
        <begin position="62"/>
        <end position="87"/>
    </location>
</feature>
<keyword evidence="1" id="KW-0812">Transmembrane</keyword>
<protein>
    <recommendedName>
        <fullName evidence="4">DUF4190 domain-containing protein</fullName>
    </recommendedName>
</protein>
<dbReference type="AlphaFoldDB" id="A0A0V8IS29"/>
<dbReference type="EMBL" id="LNQM01000002">
    <property type="protein sequence ID" value="KSU77579.1"/>
    <property type="molecule type" value="Genomic_DNA"/>
</dbReference>
<dbReference type="OrthoDB" id="4955334at2"/>
<sequence>METSAAARTDKVDALAVVSLVCAVVAVAGLIVMGMAVLAVFAVGAGHAALHQIEKRGGRGRLAAMTALGFGYAVGIFGLATSIWLVFFSAVATRS</sequence>
<dbReference type="RefSeq" id="WP_058267172.1">
    <property type="nucleotide sequence ID" value="NZ_FMAZ01000002.1"/>
</dbReference>
<gene>
    <name evidence="2" type="ORF">AS031_05735</name>
</gene>
<evidence type="ECO:0008006" key="4">
    <source>
        <dbReference type="Google" id="ProtNLM"/>
    </source>
</evidence>
<feature type="transmembrane region" description="Helical" evidence="1">
    <location>
        <begin position="17"/>
        <end position="50"/>
    </location>
</feature>
<comment type="caution">
    <text evidence="2">The sequence shown here is derived from an EMBL/GenBank/DDBJ whole genome shotgun (WGS) entry which is preliminary data.</text>
</comment>
<organism evidence="2 3">
    <name type="scientific">Pseudarthrobacter enclensis</name>
    <dbReference type="NCBI Taxonomy" id="993070"/>
    <lineage>
        <taxon>Bacteria</taxon>
        <taxon>Bacillati</taxon>
        <taxon>Actinomycetota</taxon>
        <taxon>Actinomycetes</taxon>
        <taxon>Micrococcales</taxon>
        <taxon>Micrococcaceae</taxon>
        <taxon>Pseudarthrobacter</taxon>
    </lineage>
</organism>
<keyword evidence="3" id="KW-1185">Reference proteome</keyword>
<keyword evidence="1" id="KW-1133">Transmembrane helix</keyword>
<evidence type="ECO:0000313" key="2">
    <source>
        <dbReference type="EMBL" id="KSU77579.1"/>
    </source>
</evidence>
<dbReference type="Proteomes" id="UP000053199">
    <property type="component" value="Unassembled WGS sequence"/>
</dbReference>
<reference evidence="2 3" key="1">
    <citation type="journal article" date="2014" name="Arch. Microbiol.">
        <title>Arthrobacter enclensis sp. nov., isolated from sediment sample.</title>
        <authorList>
            <person name="Dastager S.G."/>
            <person name="Liu Q."/>
            <person name="Tang S.K."/>
            <person name="Krishnamurthi S."/>
            <person name="Lee J.C."/>
            <person name="Li W.J."/>
        </authorList>
    </citation>
    <scope>NUCLEOTIDE SEQUENCE [LARGE SCALE GENOMIC DNA]</scope>
    <source>
        <strain evidence="2 3">NIO-1008</strain>
    </source>
</reference>
<evidence type="ECO:0000313" key="3">
    <source>
        <dbReference type="Proteomes" id="UP000053199"/>
    </source>
</evidence>
<evidence type="ECO:0000256" key="1">
    <source>
        <dbReference type="SAM" id="Phobius"/>
    </source>
</evidence>